<accession>A0A071MFC0</accession>
<dbReference type="InterPro" id="IPR016181">
    <property type="entry name" value="Acyl_CoA_acyltransferase"/>
</dbReference>
<dbReference type="InterPro" id="IPR050276">
    <property type="entry name" value="MshD_Acetyltransferase"/>
</dbReference>
<organism evidence="2">
    <name type="scientific">Burkholderia cenocepacia</name>
    <dbReference type="NCBI Taxonomy" id="95486"/>
    <lineage>
        <taxon>Bacteria</taxon>
        <taxon>Pseudomonadati</taxon>
        <taxon>Pseudomonadota</taxon>
        <taxon>Betaproteobacteria</taxon>
        <taxon>Burkholderiales</taxon>
        <taxon>Burkholderiaceae</taxon>
        <taxon>Burkholderia</taxon>
        <taxon>Burkholderia cepacia complex</taxon>
    </lineage>
</organism>
<dbReference type="AlphaFoldDB" id="A0A071MFC0"/>
<evidence type="ECO:0000313" key="2">
    <source>
        <dbReference type="EMBL" id="KEA59393.1"/>
    </source>
</evidence>
<dbReference type="EMBL" id="JJOA01000010">
    <property type="protein sequence ID" value="KEA59393.1"/>
    <property type="molecule type" value="Genomic_DNA"/>
</dbReference>
<dbReference type="PROSITE" id="PS51186">
    <property type="entry name" value="GNAT"/>
    <property type="match status" value="1"/>
</dbReference>
<evidence type="ECO:0000259" key="1">
    <source>
        <dbReference type="PROSITE" id="PS51186"/>
    </source>
</evidence>
<dbReference type="GO" id="GO:0016747">
    <property type="term" value="F:acyltransferase activity, transferring groups other than amino-acyl groups"/>
    <property type="evidence" value="ECO:0007669"/>
    <property type="project" value="InterPro"/>
</dbReference>
<dbReference type="InterPro" id="IPR000182">
    <property type="entry name" value="GNAT_dom"/>
</dbReference>
<feature type="domain" description="N-acetyltransferase" evidence="1">
    <location>
        <begin position="2"/>
        <end position="159"/>
    </location>
</feature>
<dbReference type="PANTHER" id="PTHR43617">
    <property type="entry name" value="L-AMINO ACID N-ACETYLTRANSFERASE"/>
    <property type="match status" value="1"/>
</dbReference>
<gene>
    <name evidence="2" type="ORF">DT99_11800</name>
</gene>
<dbReference type="SUPFAM" id="SSF55729">
    <property type="entry name" value="Acyl-CoA N-acyltransferases (Nat)"/>
    <property type="match status" value="1"/>
</dbReference>
<keyword evidence="2" id="KW-0808">Transferase</keyword>
<protein>
    <submittedName>
        <fullName evidence="2">GCN5 family acetyltransferase</fullName>
    </submittedName>
</protein>
<dbReference type="OrthoDB" id="27442at2"/>
<dbReference type="Gene3D" id="3.40.630.30">
    <property type="match status" value="1"/>
</dbReference>
<dbReference type="CDD" id="cd04301">
    <property type="entry name" value="NAT_SF"/>
    <property type="match status" value="1"/>
</dbReference>
<reference evidence="2" key="1">
    <citation type="submission" date="2014-04" db="EMBL/GenBank/DDBJ databases">
        <title>In planta biocontrol of soil-borne Fusarium wilt of banana through a plant endophytic bacterium, Burkholderia cenocepacia 869T2.</title>
        <authorList>
            <person name="Ho Y.-N."/>
            <person name="Chiang H.-M."/>
            <person name="Chao C.-P."/>
            <person name="Su C.-C."/>
            <person name="Hsu H.-F."/>
            <person name="Guo C.-T."/>
            <person name="Hsieh J.-L."/>
            <person name="Huang C.-C."/>
        </authorList>
    </citation>
    <scope>NUCLEOTIDE SEQUENCE [LARGE SCALE GENOMIC DNA]</scope>
    <source>
        <strain evidence="2">869T2</strain>
    </source>
</reference>
<name>A0A071MFC0_9BURK</name>
<comment type="caution">
    <text evidence="2">The sequence shown here is derived from an EMBL/GenBank/DDBJ whole genome shotgun (WGS) entry which is preliminary data.</text>
</comment>
<sequence>MLQMRPMTAGEFHAYRTRAIDGYARDLVSSGQNAVEDAAERARACFDTLLPDGLLTAGQTLVMLVDGASGDAVGDLWYAIVPEGPNRTLFIYDLDIAPSRRRQGWATRALDALDAEARRYGVTEIGLSVFNHNTAARALYRACGFAPITTTLIKPVVSD</sequence>
<proteinExistence type="predicted"/>
<dbReference type="Pfam" id="PF00583">
    <property type="entry name" value="Acetyltransf_1"/>
    <property type="match status" value="1"/>
</dbReference>